<dbReference type="Gene3D" id="3.40.50.10320">
    <property type="entry name" value="LmbE-like"/>
    <property type="match status" value="1"/>
</dbReference>
<dbReference type="InterPro" id="IPR003737">
    <property type="entry name" value="GlcNAc_PI_deacetylase-related"/>
</dbReference>
<dbReference type="InterPro" id="IPR024078">
    <property type="entry name" value="LmbE-like_dom_sf"/>
</dbReference>
<evidence type="ECO:0000313" key="2">
    <source>
        <dbReference type="Proteomes" id="UP000185924"/>
    </source>
</evidence>
<evidence type="ECO:0000313" key="1">
    <source>
        <dbReference type="EMBL" id="SIR21001.1"/>
    </source>
</evidence>
<sequence length="238" mass="27262">MRILYIFPHPDDESFGPAPVMWQQLEQGHQVYLFTLTRGGATKVRHELGLSVEEMGDVRYKEMLAVERVLGLTGMTVFDLPDSKLAEMDPREIEKVVKAHIRQIEPQVIVSYPVHGVSGFHDHLVMHAVVKRVFLEMKEGGSDYLKRLAFLTLPNKTEQPLQSGKFLMKHSRPDLIDCEVKLRPEDIEIMKKALNCYDTYQDVIKQANVVESIGDTVYFEIYQEDHKPPLANLTDGLE</sequence>
<gene>
    <name evidence="1" type="ORF">SAMN05421545_2701</name>
</gene>
<protein>
    <submittedName>
        <fullName evidence="1">GlcNAc-PI de-N-acetylase</fullName>
    </submittedName>
</protein>
<dbReference type="PANTHER" id="PTHR12993">
    <property type="entry name" value="N-ACETYLGLUCOSAMINYL-PHOSPHATIDYLINOSITOL DE-N-ACETYLASE-RELATED"/>
    <property type="match status" value="1"/>
</dbReference>
<dbReference type="Proteomes" id="UP000185924">
    <property type="component" value="Unassembled WGS sequence"/>
</dbReference>
<dbReference type="PANTHER" id="PTHR12993:SF11">
    <property type="entry name" value="N-ACETYLGLUCOSAMINYL-PHOSPHATIDYLINOSITOL DE-N-ACETYLASE"/>
    <property type="match status" value="1"/>
</dbReference>
<reference evidence="2" key="1">
    <citation type="submission" date="2017-01" db="EMBL/GenBank/DDBJ databases">
        <authorList>
            <person name="Varghese N."/>
            <person name="Submissions S."/>
        </authorList>
    </citation>
    <scope>NUCLEOTIDE SEQUENCE [LARGE SCALE GENOMIC DNA]</scope>
    <source>
        <strain evidence="2">DM9</strain>
    </source>
</reference>
<dbReference type="Pfam" id="PF02585">
    <property type="entry name" value="PIG-L"/>
    <property type="match status" value="1"/>
</dbReference>
<dbReference type="STRING" id="1077936.SAMN05421545_2701"/>
<accession>A0A1N6Z2N7</accession>
<dbReference type="GO" id="GO:0016811">
    <property type="term" value="F:hydrolase activity, acting on carbon-nitrogen (but not peptide) bonds, in linear amides"/>
    <property type="evidence" value="ECO:0007669"/>
    <property type="project" value="TreeGrafter"/>
</dbReference>
<dbReference type="EMBL" id="FTNM01000004">
    <property type="protein sequence ID" value="SIR21001.1"/>
    <property type="molecule type" value="Genomic_DNA"/>
</dbReference>
<dbReference type="OrthoDB" id="9790023at2"/>
<organism evidence="1 2">
    <name type="scientific">Pontibacter lucknowensis</name>
    <dbReference type="NCBI Taxonomy" id="1077936"/>
    <lineage>
        <taxon>Bacteria</taxon>
        <taxon>Pseudomonadati</taxon>
        <taxon>Bacteroidota</taxon>
        <taxon>Cytophagia</taxon>
        <taxon>Cytophagales</taxon>
        <taxon>Hymenobacteraceae</taxon>
        <taxon>Pontibacter</taxon>
    </lineage>
</organism>
<name>A0A1N6Z2N7_9BACT</name>
<proteinExistence type="predicted"/>
<dbReference type="AlphaFoldDB" id="A0A1N6Z2N7"/>
<keyword evidence="2" id="KW-1185">Reference proteome</keyword>
<dbReference type="SUPFAM" id="SSF102588">
    <property type="entry name" value="LmbE-like"/>
    <property type="match status" value="1"/>
</dbReference>
<dbReference type="RefSeq" id="WP_076422493.1">
    <property type="nucleotide sequence ID" value="NZ_FTNM01000004.1"/>
</dbReference>